<dbReference type="SMART" id="SM00387">
    <property type="entry name" value="HATPase_c"/>
    <property type="match status" value="1"/>
</dbReference>
<dbReference type="eggNOG" id="KOG0519">
    <property type="taxonomic scope" value="Eukaryota"/>
</dbReference>
<dbReference type="GO" id="GO:0004673">
    <property type="term" value="F:protein histidine kinase activity"/>
    <property type="evidence" value="ECO:0007669"/>
    <property type="project" value="UniProtKB-EC"/>
</dbReference>
<dbReference type="InterPro" id="IPR005467">
    <property type="entry name" value="His_kinase_dom"/>
</dbReference>
<proteinExistence type="predicted"/>
<dbReference type="InterPro" id="IPR003594">
    <property type="entry name" value="HATPase_dom"/>
</dbReference>
<evidence type="ECO:0000256" key="4">
    <source>
        <dbReference type="ARBA" id="ARBA00022679"/>
    </source>
</evidence>
<gene>
    <name evidence="7" type="ORF">MICPUN_71636</name>
</gene>
<dbReference type="Proteomes" id="UP000002009">
    <property type="component" value="Chromosome 10"/>
</dbReference>
<dbReference type="InterPro" id="IPR036890">
    <property type="entry name" value="HATPase_C_sf"/>
</dbReference>
<name>C1FIC4_MICCC</name>
<keyword evidence="3" id="KW-0597">Phosphoprotein</keyword>
<dbReference type="PRINTS" id="PR00344">
    <property type="entry name" value="BCTRLSENSOR"/>
</dbReference>
<dbReference type="EMBL" id="CP001576">
    <property type="protein sequence ID" value="ACO69972.1"/>
    <property type="molecule type" value="Genomic_DNA"/>
</dbReference>
<keyword evidence="4" id="KW-0808">Transferase</keyword>
<evidence type="ECO:0000256" key="5">
    <source>
        <dbReference type="ARBA" id="ARBA00022777"/>
    </source>
</evidence>
<evidence type="ECO:0000313" key="7">
    <source>
        <dbReference type="EMBL" id="ACO69972.1"/>
    </source>
</evidence>
<dbReference type="OMA" id="AHEMSIR"/>
<comment type="catalytic activity">
    <reaction evidence="1">
        <text>ATP + protein L-histidine = ADP + protein N-phospho-L-histidine.</text>
        <dbReference type="EC" id="2.7.13.3"/>
    </reaction>
</comment>
<reference evidence="7 8" key="1">
    <citation type="journal article" date="2009" name="Science">
        <title>Green evolution and dynamic adaptations revealed by genomes of the marine picoeukaryotes Micromonas.</title>
        <authorList>
            <person name="Worden A.Z."/>
            <person name="Lee J.H."/>
            <person name="Mock T."/>
            <person name="Rouze P."/>
            <person name="Simmons M.P."/>
            <person name="Aerts A.L."/>
            <person name="Allen A.E."/>
            <person name="Cuvelier M.L."/>
            <person name="Derelle E."/>
            <person name="Everett M.V."/>
            <person name="Foulon E."/>
            <person name="Grimwood J."/>
            <person name="Gundlach H."/>
            <person name="Henrissat B."/>
            <person name="Napoli C."/>
            <person name="McDonald S.M."/>
            <person name="Parker M.S."/>
            <person name="Rombauts S."/>
            <person name="Salamov A."/>
            <person name="Von Dassow P."/>
            <person name="Badger J.H."/>
            <person name="Coutinho P.M."/>
            <person name="Demir E."/>
            <person name="Dubchak I."/>
            <person name="Gentemann C."/>
            <person name="Eikrem W."/>
            <person name="Gready J.E."/>
            <person name="John U."/>
            <person name="Lanier W."/>
            <person name="Lindquist E.A."/>
            <person name="Lucas S."/>
            <person name="Mayer K.F."/>
            <person name="Moreau H."/>
            <person name="Not F."/>
            <person name="Otillar R."/>
            <person name="Panaud O."/>
            <person name="Pangilinan J."/>
            <person name="Paulsen I."/>
            <person name="Piegu B."/>
            <person name="Poliakov A."/>
            <person name="Robbens S."/>
            <person name="Schmutz J."/>
            <person name="Toulza E."/>
            <person name="Wyss T."/>
            <person name="Zelensky A."/>
            <person name="Zhou K."/>
            <person name="Armbrust E.V."/>
            <person name="Bhattacharya D."/>
            <person name="Goodenough U.W."/>
            <person name="Van de Peer Y."/>
            <person name="Grigoriev I.V."/>
        </authorList>
    </citation>
    <scope>NUCLEOTIDE SEQUENCE [LARGE SCALE GENOMIC DNA]</scope>
    <source>
        <strain evidence="8">RCC299 / NOUM17</strain>
    </source>
</reference>
<protein>
    <recommendedName>
        <fullName evidence="2">histidine kinase</fullName>
        <ecNumber evidence="2">2.7.13.3</ecNumber>
    </recommendedName>
</protein>
<keyword evidence="8" id="KW-1185">Reference proteome</keyword>
<evidence type="ECO:0000259" key="6">
    <source>
        <dbReference type="PROSITE" id="PS50109"/>
    </source>
</evidence>
<dbReference type="Gene3D" id="3.30.565.10">
    <property type="entry name" value="Histidine kinase-like ATPase, C-terminal domain"/>
    <property type="match status" value="1"/>
</dbReference>
<feature type="non-terminal residue" evidence="7">
    <location>
        <position position="198"/>
    </location>
</feature>
<dbReference type="InterPro" id="IPR004358">
    <property type="entry name" value="Sig_transdc_His_kin-like_C"/>
</dbReference>
<keyword evidence="5" id="KW-0418">Kinase</keyword>
<dbReference type="SUPFAM" id="SSF55874">
    <property type="entry name" value="ATPase domain of HSP90 chaperone/DNA topoisomerase II/histidine kinase"/>
    <property type="match status" value="1"/>
</dbReference>
<accession>C1FIC4</accession>
<dbReference type="PROSITE" id="PS50109">
    <property type="entry name" value="HIS_KIN"/>
    <property type="match status" value="1"/>
</dbReference>
<evidence type="ECO:0000256" key="2">
    <source>
        <dbReference type="ARBA" id="ARBA00012438"/>
    </source>
</evidence>
<evidence type="ECO:0000256" key="3">
    <source>
        <dbReference type="ARBA" id="ARBA00022553"/>
    </source>
</evidence>
<dbReference type="AlphaFoldDB" id="C1FIC4"/>
<dbReference type="FunFam" id="3.30.565.10:FF:000010">
    <property type="entry name" value="Sensor histidine kinase RcsC"/>
    <property type="match status" value="1"/>
</dbReference>
<sequence length="198" mass="21351">EPQREFVSSAIVSAEALLGIIGQILDFAKLESTSGMHQELVIESFDINEMVNELVDIVGHQANKNQVELVLDVAPELDGLNVRGDKFRLRQALINVINNSIKFTREGGEVIENDFLAPHAPRVVVAFEVCDNGIGIARDKLKLIFMPFGQASVSSTREYGGTGLGLAITNNIVQSVGGTITCSSELEKGTTMVLSVPL</sequence>
<feature type="domain" description="Histidine kinase" evidence="6">
    <location>
        <begin position="1"/>
        <end position="198"/>
    </location>
</feature>
<feature type="non-terminal residue" evidence="7">
    <location>
        <position position="1"/>
    </location>
</feature>
<dbReference type="EC" id="2.7.13.3" evidence="2"/>
<evidence type="ECO:0000256" key="1">
    <source>
        <dbReference type="ARBA" id="ARBA00000085"/>
    </source>
</evidence>
<dbReference type="InParanoid" id="C1FIC4"/>
<dbReference type="KEGG" id="mis:MICPUN_71636"/>
<dbReference type="OrthoDB" id="60033at2759"/>
<dbReference type="STRING" id="296587.C1FIC4"/>
<dbReference type="RefSeq" id="XP_002508714.1">
    <property type="nucleotide sequence ID" value="XM_002508668.1"/>
</dbReference>
<dbReference type="PANTHER" id="PTHR43047">
    <property type="entry name" value="TWO-COMPONENT HISTIDINE PROTEIN KINASE"/>
    <property type="match status" value="1"/>
</dbReference>
<organism evidence="7 8">
    <name type="scientific">Micromonas commoda (strain RCC299 / NOUM17 / CCMP2709)</name>
    <name type="common">Picoplanktonic green alga</name>
    <dbReference type="NCBI Taxonomy" id="296587"/>
    <lineage>
        <taxon>Eukaryota</taxon>
        <taxon>Viridiplantae</taxon>
        <taxon>Chlorophyta</taxon>
        <taxon>Mamiellophyceae</taxon>
        <taxon>Mamiellales</taxon>
        <taxon>Mamiellaceae</taxon>
        <taxon>Micromonas</taxon>
    </lineage>
</organism>
<dbReference type="Pfam" id="PF02518">
    <property type="entry name" value="HATPase_c"/>
    <property type="match status" value="1"/>
</dbReference>
<dbReference type="GeneID" id="8246991"/>
<evidence type="ECO:0000313" key="8">
    <source>
        <dbReference type="Proteomes" id="UP000002009"/>
    </source>
</evidence>